<dbReference type="InterPro" id="IPR000343">
    <property type="entry name" value="4pyrrol_synth_GluRdtase"/>
</dbReference>
<dbReference type="SUPFAM" id="SSF51735">
    <property type="entry name" value="NAD(P)-binding Rossmann-fold domains"/>
    <property type="match status" value="1"/>
</dbReference>
<evidence type="ECO:0000256" key="12">
    <source>
        <dbReference type="PIRSR" id="PIRSR000445-4"/>
    </source>
</evidence>
<evidence type="ECO:0000256" key="8">
    <source>
        <dbReference type="HAMAP-Rule" id="MF_00087"/>
    </source>
</evidence>
<dbReference type="Pfam" id="PF01488">
    <property type="entry name" value="Shikimate_DH"/>
    <property type="match status" value="1"/>
</dbReference>
<dbReference type="Gene3D" id="3.30.460.30">
    <property type="entry name" value="Glutamyl-tRNA reductase, N-terminal domain"/>
    <property type="match status" value="1"/>
</dbReference>
<keyword evidence="18" id="KW-1185">Reference proteome</keyword>
<dbReference type="InterPro" id="IPR036343">
    <property type="entry name" value="GluRdtase_N_sf"/>
</dbReference>
<keyword evidence="6 8" id="KW-0627">Porphyrin biosynthesis</keyword>
<feature type="binding site" evidence="8 10">
    <location>
        <begin position="105"/>
        <end position="108"/>
    </location>
    <ligand>
        <name>substrate</name>
    </ligand>
</feature>
<comment type="pathway">
    <text evidence="1 8 13">Porphyrin-containing compound metabolism; protoporphyrin-IX biosynthesis; 5-aminolevulinate from L-glutamyl-tRNA(Glu): step 1/2.</text>
</comment>
<dbReference type="PROSITE" id="PS00747">
    <property type="entry name" value="GLUTR"/>
    <property type="match status" value="1"/>
</dbReference>
<comment type="domain">
    <text evidence="8">Possesses an unusual extended V-shaped dimeric structure with each monomer consisting of three distinct domains arranged along a curved 'spinal' alpha-helix. The N-terminal catalytic domain specifically recognizes the glutamate moiety of the substrate. The second domain is the NADPH-binding domain, and the third C-terminal domain is responsible for dimerization.</text>
</comment>
<feature type="site" description="Important for activity" evidence="8 12">
    <location>
        <position position="151"/>
    </location>
</feature>
<dbReference type="PANTHER" id="PTHR43013:SF1">
    <property type="entry name" value="GLUTAMYL-TRNA REDUCTASE"/>
    <property type="match status" value="1"/>
</dbReference>
<evidence type="ECO:0000259" key="15">
    <source>
        <dbReference type="Pfam" id="PF01488"/>
    </source>
</evidence>
<evidence type="ECO:0000259" key="16">
    <source>
        <dbReference type="Pfam" id="PF05201"/>
    </source>
</evidence>
<dbReference type="NCBIfam" id="TIGR01035">
    <property type="entry name" value="hemA"/>
    <property type="match status" value="1"/>
</dbReference>
<comment type="miscellaneous">
    <text evidence="8">During catalysis, the active site Cys acts as a nucleophile attacking the alpha-carbonyl group of tRNA-bound glutamate with the formation of a thioester intermediate between enzyme and glutamate, and the concomitant release of tRNA(Glu). The thioester intermediate is finally reduced by direct hydride transfer from NADPH, to form the product GSA.</text>
</comment>
<dbReference type="PANTHER" id="PTHR43013">
    <property type="entry name" value="GLUTAMYL-TRNA REDUCTASE"/>
    <property type="match status" value="1"/>
</dbReference>
<dbReference type="HAMAP" id="MF_00087">
    <property type="entry name" value="Glu_tRNA_reductase"/>
    <property type="match status" value="1"/>
</dbReference>
<dbReference type="GO" id="GO:0019353">
    <property type="term" value="P:protoporphyrinogen IX biosynthetic process from glutamate"/>
    <property type="evidence" value="ECO:0007669"/>
    <property type="project" value="TreeGrafter"/>
</dbReference>
<dbReference type="Pfam" id="PF05201">
    <property type="entry name" value="GlutR_N"/>
    <property type="match status" value="1"/>
</dbReference>
<feature type="domain" description="Quinate/shikimate 5-dehydrogenase/glutamyl-tRNA reductase" evidence="15">
    <location>
        <begin position="224"/>
        <end position="353"/>
    </location>
</feature>
<evidence type="ECO:0000256" key="10">
    <source>
        <dbReference type="PIRSR" id="PIRSR000445-2"/>
    </source>
</evidence>
<evidence type="ECO:0000313" key="18">
    <source>
        <dbReference type="Proteomes" id="UP000185003"/>
    </source>
</evidence>
<dbReference type="InterPro" id="IPR036291">
    <property type="entry name" value="NAD(P)-bd_dom_sf"/>
</dbReference>
<dbReference type="Proteomes" id="UP000185003">
    <property type="component" value="Unassembled WGS sequence"/>
</dbReference>
<dbReference type="InterPro" id="IPR015896">
    <property type="entry name" value="4pyrrol_synth_GluRdtase_dimer"/>
</dbReference>
<dbReference type="InterPro" id="IPR015895">
    <property type="entry name" value="4pyrrol_synth_GluRdtase_N"/>
</dbReference>
<protein>
    <recommendedName>
        <fullName evidence="3 8">Glutamyl-tRNA reductase</fullName>
        <shortName evidence="8">GluTR</shortName>
        <ecNumber evidence="3 8">1.2.1.70</ecNumber>
    </recommendedName>
</protein>
<evidence type="ECO:0000256" key="2">
    <source>
        <dbReference type="ARBA" id="ARBA00005916"/>
    </source>
</evidence>
<organism evidence="17 18">
    <name type="scientific">Chitinophaga niabensis</name>
    <dbReference type="NCBI Taxonomy" id="536979"/>
    <lineage>
        <taxon>Bacteria</taxon>
        <taxon>Pseudomonadati</taxon>
        <taxon>Bacteroidota</taxon>
        <taxon>Chitinophagia</taxon>
        <taxon>Chitinophagales</taxon>
        <taxon>Chitinophagaceae</taxon>
        <taxon>Chitinophaga</taxon>
    </lineage>
</organism>
<dbReference type="PIRSF" id="PIRSF000445">
    <property type="entry name" value="4pyrrol_synth_GluRdtase"/>
    <property type="match status" value="1"/>
</dbReference>
<proteinExistence type="inferred from homology"/>
<dbReference type="SUPFAM" id="SSF69742">
    <property type="entry name" value="Glutamyl tRNA-reductase catalytic, N-terminal domain"/>
    <property type="match status" value="1"/>
</dbReference>
<evidence type="ECO:0000256" key="6">
    <source>
        <dbReference type="ARBA" id="ARBA00023244"/>
    </source>
</evidence>
<feature type="domain" description="Glutamyl-tRNA reductase N-terminal" evidence="16">
    <location>
        <begin position="63"/>
        <end position="208"/>
    </location>
</feature>
<comment type="subunit">
    <text evidence="8">Homodimer.</text>
</comment>
<evidence type="ECO:0000256" key="9">
    <source>
        <dbReference type="PIRSR" id="PIRSR000445-1"/>
    </source>
</evidence>
<dbReference type="EC" id="1.2.1.70" evidence="3 8"/>
<evidence type="ECO:0000256" key="4">
    <source>
        <dbReference type="ARBA" id="ARBA00022857"/>
    </source>
</evidence>
<dbReference type="UniPathway" id="UPA00251">
    <property type="reaction ID" value="UER00316"/>
</dbReference>
<evidence type="ECO:0000256" key="1">
    <source>
        <dbReference type="ARBA" id="ARBA00005059"/>
    </source>
</evidence>
<evidence type="ECO:0000256" key="13">
    <source>
        <dbReference type="RuleBase" id="RU000584"/>
    </source>
</evidence>
<dbReference type="AlphaFoldDB" id="A0A1N6GC66"/>
<reference evidence="17 18" key="1">
    <citation type="submission" date="2016-11" db="EMBL/GenBank/DDBJ databases">
        <authorList>
            <person name="Jaros S."/>
            <person name="Januszkiewicz K."/>
            <person name="Wedrychowicz H."/>
        </authorList>
    </citation>
    <scope>NUCLEOTIDE SEQUENCE [LARGE SCALE GENOMIC DNA]</scope>
    <source>
        <strain evidence="17 18">DSM 24787</strain>
    </source>
</reference>
<feature type="binding site" evidence="8 10">
    <location>
        <begin position="166"/>
        <end position="168"/>
    </location>
    <ligand>
        <name>substrate</name>
    </ligand>
</feature>
<evidence type="ECO:0000256" key="7">
    <source>
        <dbReference type="ARBA" id="ARBA00047464"/>
    </source>
</evidence>
<feature type="binding site" evidence="8 10">
    <location>
        <position position="172"/>
    </location>
    <ligand>
        <name>substrate</name>
    </ligand>
</feature>
<dbReference type="InterPro" id="IPR006151">
    <property type="entry name" value="Shikm_DH/Glu-tRNA_Rdtase"/>
</dbReference>
<sequence length="465" mass="51951">MAAINKHDGYHFLHAPLTMVRNDTLVTASGAVLKSRQVFLQPEAFKKHMQVNQPKDISHFHIVGINYKKTDAAIRGLFAINQDQYQQLLQTAQQAGLNDLFVLSTCNRTEIYGFAPDVEVLMNLLCDAAHGNRQVFKEMAYHRTGEGAIRHLYHVGTGLDSQILGDYEIVGQIKSAAKFAKGAGCIGTFIERLVNSVLQVSKLIKNETGLSSGTVSVAFAAVRLLESKIPDIKNKRIVLLGVGKIGRNTCKNMMEYLGVRNITLINRTTAVAEEFAGTHGLQYAPYEEMDAVLKAADVILVATNSPQPTILKAHLEGTQPKLVIDLSIPFNVAADVRELPHVEVVNVDELSKVQDETLQKRLNEVPKAMSIIEEHMEEFLYWFKMRKHAVVLKAVKEKLTEIHAREIKEQKNGAQYNMEDMEEVSSRIIQKMINLMAGKVRKESEKGDLYIAMINDIFEAGVNQE</sequence>
<dbReference type="Gene3D" id="3.40.50.720">
    <property type="entry name" value="NAD(P)-binding Rossmann-like Domain"/>
    <property type="match status" value="1"/>
</dbReference>
<dbReference type="STRING" id="536979.SAMN04488055_2695"/>
<evidence type="ECO:0000256" key="11">
    <source>
        <dbReference type="PIRSR" id="PIRSR000445-3"/>
    </source>
</evidence>
<dbReference type="GO" id="GO:0008883">
    <property type="term" value="F:glutamyl-tRNA reductase activity"/>
    <property type="evidence" value="ECO:0007669"/>
    <property type="project" value="UniProtKB-UniRule"/>
</dbReference>
<comment type="catalytic activity">
    <reaction evidence="7 8 13">
        <text>(S)-4-amino-5-oxopentanoate + tRNA(Glu) + NADP(+) = L-glutamyl-tRNA(Glu) + NADPH + H(+)</text>
        <dbReference type="Rhea" id="RHEA:12344"/>
        <dbReference type="Rhea" id="RHEA-COMP:9663"/>
        <dbReference type="Rhea" id="RHEA-COMP:9680"/>
        <dbReference type="ChEBI" id="CHEBI:15378"/>
        <dbReference type="ChEBI" id="CHEBI:57501"/>
        <dbReference type="ChEBI" id="CHEBI:57783"/>
        <dbReference type="ChEBI" id="CHEBI:58349"/>
        <dbReference type="ChEBI" id="CHEBI:78442"/>
        <dbReference type="ChEBI" id="CHEBI:78520"/>
        <dbReference type="EC" id="1.2.1.70"/>
    </reaction>
</comment>
<feature type="active site" description="Nucleophile" evidence="8 9">
    <location>
        <position position="106"/>
    </location>
</feature>
<dbReference type="InterPro" id="IPR036453">
    <property type="entry name" value="GluRdtase_dimer_dom_sf"/>
</dbReference>
<keyword evidence="5 8" id="KW-0560">Oxidoreductase</keyword>
<feature type="binding site" evidence="8 10">
    <location>
        <position position="161"/>
    </location>
    <ligand>
        <name>substrate</name>
    </ligand>
</feature>
<evidence type="ECO:0000313" key="17">
    <source>
        <dbReference type="EMBL" id="SIO05113.1"/>
    </source>
</evidence>
<name>A0A1N6GC66_9BACT</name>
<dbReference type="EMBL" id="FSRA01000001">
    <property type="protein sequence ID" value="SIO05113.1"/>
    <property type="molecule type" value="Genomic_DNA"/>
</dbReference>
<accession>A0A1N6GC66</accession>
<dbReference type="GO" id="GO:0050661">
    <property type="term" value="F:NADP binding"/>
    <property type="evidence" value="ECO:0007669"/>
    <property type="project" value="InterPro"/>
</dbReference>
<comment type="similarity">
    <text evidence="2 8 13">Belongs to the glutamyl-tRNA reductase family.</text>
</comment>
<dbReference type="Pfam" id="PF00745">
    <property type="entry name" value="GlutR_dimer"/>
    <property type="match status" value="1"/>
</dbReference>
<evidence type="ECO:0000256" key="5">
    <source>
        <dbReference type="ARBA" id="ARBA00023002"/>
    </source>
</evidence>
<feature type="domain" description="Tetrapyrrole biosynthesis glutamyl-tRNA reductase dimerisation" evidence="14">
    <location>
        <begin position="367"/>
        <end position="459"/>
    </location>
</feature>
<keyword evidence="4 8" id="KW-0521">NADP</keyword>
<comment type="function">
    <text evidence="8">Catalyzes the NADPH-dependent reduction of glutamyl-tRNA(Glu) to glutamate 1-semialdehyde (GSA).</text>
</comment>
<evidence type="ECO:0000259" key="14">
    <source>
        <dbReference type="Pfam" id="PF00745"/>
    </source>
</evidence>
<evidence type="ECO:0000256" key="3">
    <source>
        <dbReference type="ARBA" id="ARBA00012970"/>
    </source>
</evidence>
<gene>
    <name evidence="8" type="primary">hemA</name>
    <name evidence="17" type="ORF">SAMN04488055_2695</name>
</gene>
<dbReference type="SUPFAM" id="SSF69075">
    <property type="entry name" value="Glutamyl tRNA-reductase dimerization domain"/>
    <property type="match status" value="1"/>
</dbReference>
<feature type="binding site" evidence="8 11">
    <location>
        <begin position="241"/>
        <end position="246"/>
    </location>
    <ligand>
        <name>NADP(+)</name>
        <dbReference type="ChEBI" id="CHEBI:58349"/>
    </ligand>
</feature>
<dbReference type="InterPro" id="IPR018214">
    <property type="entry name" value="GluRdtase_CS"/>
</dbReference>